<gene>
    <name evidence="1" type="primary">jg8961</name>
    <name evidence="1" type="ORF">PAEG_LOCUS23228</name>
</gene>
<dbReference type="OrthoDB" id="425681at2759"/>
<proteinExistence type="predicted"/>
<comment type="caution">
    <text evidence="1">The sequence shown here is derived from an EMBL/GenBank/DDBJ whole genome shotgun (WGS) entry which is preliminary data.</text>
</comment>
<reference evidence="1" key="1">
    <citation type="submission" date="2022-03" db="EMBL/GenBank/DDBJ databases">
        <authorList>
            <person name="Lindestad O."/>
        </authorList>
    </citation>
    <scope>NUCLEOTIDE SEQUENCE</scope>
</reference>
<dbReference type="Proteomes" id="UP000838756">
    <property type="component" value="Unassembled WGS sequence"/>
</dbReference>
<dbReference type="AlphaFoldDB" id="A0A8S4SBS2"/>
<evidence type="ECO:0000313" key="2">
    <source>
        <dbReference type="Proteomes" id="UP000838756"/>
    </source>
</evidence>
<protein>
    <submittedName>
        <fullName evidence="1">Jg8961 protein</fullName>
    </submittedName>
</protein>
<name>A0A8S4SBS2_9NEOP</name>
<dbReference type="EMBL" id="CAKXAJ010026130">
    <property type="protein sequence ID" value="CAH2257805.1"/>
    <property type="molecule type" value="Genomic_DNA"/>
</dbReference>
<evidence type="ECO:0000313" key="1">
    <source>
        <dbReference type="EMBL" id="CAH2257805.1"/>
    </source>
</evidence>
<sequence length="124" mass="13500">MGRKAEIAMGRKAEMANGGMVGSQDAGMAAPHCGVIIHWSPNVLPLHLDRGKNIVINPVQAGITQRLSSIVQARILTFFGHVSRRDNDSIERLVVQGRIEGTRSRGRSPIRWADQIKAEVAVPV</sequence>
<accession>A0A8S4SBS2</accession>
<keyword evidence="2" id="KW-1185">Reference proteome</keyword>
<organism evidence="1 2">
    <name type="scientific">Pararge aegeria aegeria</name>
    <dbReference type="NCBI Taxonomy" id="348720"/>
    <lineage>
        <taxon>Eukaryota</taxon>
        <taxon>Metazoa</taxon>
        <taxon>Ecdysozoa</taxon>
        <taxon>Arthropoda</taxon>
        <taxon>Hexapoda</taxon>
        <taxon>Insecta</taxon>
        <taxon>Pterygota</taxon>
        <taxon>Neoptera</taxon>
        <taxon>Endopterygota</taxon>
        <taxon>Lepidoptera</taxon>
        <taxon>Glossata</taxon>
        <taxon>Ditrysia</taxon>
        <taxon>Papilionoidea</taxon>
        <taxon>Nymphalidae</taxon>
        <taxon>Satyrinae</taxon>
        <taxon>Satyrini</taxon>
        <taxon>Parargina</taxon>
        <taxon>Pararge</taxon>
    </lineage>
</organism>